<dbReference type="InterPro" id="IPR011545">
    <property type="entry name" value="DEAD/DEAH_box_helicase_dom"/>
</dbReference>
<dbReference type="Pfam" id="PF00271">
    <property type="entry name" value="Helicase_C"/>
    <property type="match status" value="1"/>
</dbReference>
<keyword evidence="4" id="KW-0808">Transferase</keyword>
<evidence type="ECO:0000256" key="10">
    <source>
        <dbReference type="ARBA" id="ARBA00048744"/>
    </source>
</evidence>
<gene>
    <name evidence="14" type="ORF">BN9_060340</name>
</gene>
<dbReference type="GO" id="GO:0031380">
    <property type="term" value="C:nuclear RNA-directed RNA polymerase complex"/>
    <property type="evidence" value="ECO:0007669"/>
    <property type="project" value="TreeGrafter"/>
</dbReference>
<dbReference type="InParanoid" id="A0A024GE56"/>
<evidence type="ECO:0000256" key="8">
    <source>
        <dbReference type="ARBA" id="ARBA00022884"/>
    </source>
</evidence>
<dbReference type="InterPro" id="IPR058752">
    <property type="entry name" value="RDRP_C_head"/>
</dbReference>
<feature type="region of interest" description="Disordered" evidence="11">
    <location>
        <begin position="2351"/>
        <end position="2391"/>
    </location>
</feature>
<name>A0A024GE56_9STRA</name>
<dbReference type="Gene3D" id="3.40.50.300">
    <property type="entry name" value="P-loop containing nucleotide triphosphate hydrolases"/>
    <property type="match status" value="2"/>
</dbReference>
<dbReference type="EC" id="2.7.7.48" evidence="2"/>
<evidence type="ECO:0000256" key="5">
    <source>
        <dbReference type="ARBA" id="ARBA00022695"/>
    </source>
</evidence>
<dbReference type="GO" id="GO:0003968">
    <property type="term" value="F:RNA-directed RNA polymerase activity"/>
    <property type="evidence" value="ECO:0007669"/>
    <property type="project" value="UniProtKB-KW"/>
</dbReference>
<evidence type="ECO:0000256" key="3">
    <source>
        <dbReference type="ARBA" id="ARBA00022484"/>
    </source>
</evidence>
<sequence>MRSLSLCETEAKPFSTPDAPPKPELKLVRCMNDPTEQQTLQLIMQSNERLNKRSRNPFNLFCFDCKAKLGARGYLNGSKKMNFFLSYTACICTYRFISPEFISIQKERKWLKIVKILEEEGFKISKTTLQELIDQQGGITKARKVERIIYPLHVPTLESIEERGAELMNCKMSQLRDYQVELVVGALAVNTLIYIPTGCGKTLIAIKVMEEFAALNPKRITVFLVPTRPLVSQQAQYVRRESNLMAIELMGQTPTLLKDLVKIREKIALDESVALVITPQLFFNLLFENRLYLSDVSLLIFDEAHHAIGDHPYAEILNLLSAQDECDRPRLMGLSASPYGNKAGEETGSAFLHQLLRMYNATLDTPSLTARDWVNNFVPKDAKWVIVEESAREKHIRIALRNYIDSFASILNAASSSLEHCLLMDYDTDDTSRAMFVGRLRLTLINNTTMSESYKRICKHVLTILSGFQTLSVIGATQTIIALRTRFNQIRDRTTNAGDRDLYTILAPAYHMYIGPLIALYTTKKELLMEELASRVNMISNLIQQMHSNDGSRGIVFVRTRQSARLIATVMSQIPTLRVLNPTKFVGQHYFEGMSWEHEQRPILEKFRQGQIRLLIATNVLEEGIDVPECSFVIRFDGVAGVKSLIQSRGRARCKYGSFMILCTQKEKEKQEKLLYTERNMVATARLLAACHPAKYTASKILQVEQGPRLETCPDAQQSVDDVPGTWNFVFGTVIESTVELIGDGSFFKRLSQQVNVVLLDKSFNLCTARGDLSPLSQYNELCRCLEYRSLKDGVTYWTRYESDLTETKAVFEMDTVVSPKSQTSATIISLCRGKFTDSMQIFVRKENLLHDGLDGTFFLSDNHCWVEIIDEMVITFHFSALFQQICWLEQDVLTDCVHFYMTFKTPPYIEQTGSRQCIDFDRQALSFCFTCKLESDEMLDTIRRHLKKVGIDVRDTKFTRAEAPVGENCSSTEQLWLPFRTAYALECFCSRVCFTLGDYLPATLLEELAKLSTLNQEQALYIFDPKGGKSLEAEFKEFLTSEFLTDGSIENQVFELTSPQNVVFQIMVTPSRILYLPPLATTENRMFRHFGSSKFMYVHFRDENNERLELKHEAILTRMEEFLTRGITLKYTENKQNHQATFQFVGCSMSQVRDCCCIFTLLDPYAVRAWAGSISPKYAPAEYLKRLSRVFTSTMEAYPISDIVMENLKADVTNDTYTFTDGCGEISVQSANGIANVLEMKQVPCAFQIRLGGAKGVLVTSDFQSEAPKETGICLRHSMMKFETNHRMLEIVSYSSQSSAYLSRQSIQLLSDLKVPDNVFIKLQEDYLESLRVSFASEEDARTTLKSDLLNPFKSSLINLTARGMSVMDDEYLRSVLHATYAYKVQNVVHRARILIPKARVMMGVADFTGTLEYGQVFVQYSEQESDEKRINVILDQVNVVVHRNPCHHPGDIRVLRCRADVPEQLKRLVDVIVFPVSGPRPHPDECTGGDLDGDMYSVIWDEKLIPRLENVTEAMDFFAEKKKNTDNVEMTQSVLIKAFISMVYSSVLGIASNAHLALCDYSEKGSFDPSAIKLAWICSQQVDGYRLEEHLQIIRELSPPTYPDFMESERLSHRSSKILGKLYRSSKILTLLDHSCLKHDEQHVNDDFMVGNYTKYVALTKILYRQYCRSIAALLRMSGAVLEGELASGLIVRTDDLYRTDYFRFGERCRDAFFRNVRQYRKIFSVLCKTLKEFERCELASAWYYAIFSLKNGENRFLSFGWIIMDELLMNYSINQAQTRTTLHSPPAQNMETFVSKLQVSMMANLELARNDLLSEYFDRLQARSAVECSISPMLTNRIHIILFGSSALLLNEKVSDLDLMIHAPKDVDLHAVKHVLASTLYKDTILKDEMRVPILKFVLERWDVEMCTYVNGPLKTHLFRAYAMENAFFWPCLYFLLKWGRCSAFVKRGDKRGENFFSPTTFIWLFVGFCLHKNFMHRISPDTIQLEALLEEANDMNKQVSLWNALLRDVLVNSSTSSPTSAQVLWEFLKFYADSFTPTCFYACHDPYDATNNTQLDDRSIEIFKSHCQVAMHRLLLYRGRVDCLLVKSTNHSTRIILSRALSRRILCAPNFFAKKLLLECNAPRNTKLEFTSHSNQLRKHLLVAEVAGDGGTTQWIEKKLELFELELGGSLKLHSTNRSYFRENAGLLLFEGALSQDEKIGFSSYFKECNLHHEEYPLHQAHLLCYAHSRQWYKHACVTFQTKFMQQMIRLGHFSETYPNALHPKALIRFGYHYLIHLPRSFHEETLIHATIQRLDEEFERGRIAYDLYRAVLTAKMENYANIEDSPKVEDSMENEEIAHMEDFANAEDPMETEESTQSEEPVAKNETRDSPAEKNNSSRRRDAPLRDLLKVARNDKGVTHSFYPKIHAMLLPAVTEYVSNRLQMSYVETTSSYSVSLIYRGFEYVAHLSDELVFVSLRTRPCRWFCSTLKMRQEFEETSSYFDPTPDVRYYVSTSEELQQDDVLYLKLLQACDKAADRKGILEHSNDSKCPIRISDALQDVGINASAIPTIRHVTGRRYYCADSKVEISILQATEYTAPILHNLEKGFHRIRHKNEVEVYMPPLDMQVGLSPAYAETFLSTGVKIAEFLRTFTTLSTAIQQPGDDLFGQ</sequence>
<dbReference type="InterPro" id="IPR043519">
    <property type="entry name" value="NT_sf"/>
</dbReference>
<dbReference type="Pfam" id="PF00270">
    <property type="entry name" value="DEAD"/>
    <property type="match status" value="1"/>
</dbReference>
<dbReference type="PROSITE" id="PS51192">
    <property type="entry name" value="HELICASE_ATP_BIND_1"/>
    <property type="match status" value="1"/>
</dbReference>
<dbReference type="Gene3D" id="3.30.460.10">
    <property type="entry name" value="Beta Polymerase, domain 2"/>
    <property type="match status" value="1"/>
</dbReference>
<dbReference type="SMART" id="SM00490">
    <property type="entry name" value="HELICc"/>
    <property type="match status" value="1"/>
</dbReference>
<evidence type="ECO:0000313" key="14">
    <source>
        <dbReference type="EMBL" id="CCI45161.1"/>
    </source>
</evidence>
<proteinExistence type="inferred from homology"/>
<dbReference type="SMR" id="A0A024GE56"/>
<dbReference type="STRING" id="65357.A0A024GE56"/>
<evidence type="ECO:0000256" key="6">
    <source>
        <dbReference type="ARBA" id="ARBA00022741"/>
    </source>
</evidence>
<dbReference type="InterPro" id="IPR001650">
    <property type="entry name" value="Helicase_C-like"/>
</dbReference>
<dbReference type="PROSITE" id="PS51194">
    <property type="entry name" value="HELICASE_CTER"/>
    <property type="match status" value="1"/>
</dbReference>
<feature type="domain" description="Helicase ATP-binding" evidence="12">
    <location>
        <begin position="182"/>
        <end position="356"/>
    </location>
</feature>
<dbReference type="InterPro" id="IPR007855">
    <property type="entry name" value="RDRP"/>
</dbReference>
<comment type="similarity">
    <text evidence="1">Belongs to the RdRP family.</text>
</comment>
<keyword evidence="6" id="KW-0547">Nucleotide-binding</keyword>
<reference evidence="14 15" key="1">
    <citation type="submission" date="2012-05" db="EMBL/GenBank/DDBJ databases">
        <title>Recombination and specialization in a pathogen metapopulation.</title>
        <authorList>
            <person name="Gardiner A."/>
            <person name="Kemen E."/>
            <person name="Schultz-Larsen T."/>
            <person name="MacLean D."/>
            <person name="Van Oosterhout C."/>
            <person name="Jones J.D.G."/>
        </authorList>
    </citation>
    <scope>NUCLEOTIDE SEQUENCE [LARGE SCALE GENOMIC DNA]</scope>
    <source>
        <strain evidence="14 15">Ac Nc2</strain>
    </source>
</reference>
<keyword evidence="9" id="KW-0943">RNA-mediated gene silencing</keyword>
<evidence type="ECO:0000256" key="4">
    <source>
        <dbReference type="ARBA" id="ARBA00022679"/>
    </source>
</evidence>
<dbReference type="GO" id="GO:0003723">
    <property type="term" value="F:RNA binding"/>
    <property type="evidence" value="ECO:0007669"/>
    <property type="project" value="UniProtKB-KW"/>
</dbReference>
<feature type="compositionally biased region" description="Acidic residues" evidence="11">
    <location>
        <begin position="2351"/>
        <end position="2362"/>
    </location>
</feature>
<dbReference type="GO" id="GO:0005524">
    <property type="term" value="F:ATP binding"/>
    <property type="evidence" value="ECO:0007669"/>
    <property type="project" value="UniProtKB-KW"/>
</dbReference>
<dbReference type="OrthoDB" id="97541at2759"/>
<evidence type="ECO:0000256" key="9">
    <source>
        <dbReference type="ARBA" id="ARBA00023158"/>
    </source>
</evidence>
<dbReference type="SUPFAM" id="SSF52540">
    <property type="entry name" value="P-loop containing nucleoside triphosphate hydrolases"/>
    <property type="match status" value="1"/>
</dbReference>
<dbReference type="SUPFAM" id="SSF81301">
    <property type="entry name" value="Nucleotidyltransferase"/>
    <property type="match status" value="1"/>
</dbReference>
<keyword evidence="5" id="KW-0548">Nucleotidyltransferase</keyword>
<accession>A0A024GE56</accession>
<protein>
    <recommendedName>
        <fullName evidence="2">RNA-directed RNA polymerase</fullName>
        <ecNumber evidence="2">2.7.7.48</ecNumber>
    </recommendedName>
</protein>
<dbReference type="GO" id="GO:0030422">
    <property type="term" value="P:siRNA processing"/>
    <property type="evidence" value="ECO:0007669"/>
    <property type="project" value="TreeGrafter"/>
</dbReference>
<feature type="compositionally biased region" description="Basic and acidic residues" evidence="11">
    <location>
        <begin position="2366"/>
        <end position="2377"/>
    </location>
</feature>
<feature type="region of interest" description="Disordered" evidence="11">
    <location>
        <begin position="1"/>
        <end position="21"/>
    </location>
</feature>
<feature type="domain" description="Helicase C-terminal" evidence="13">
    <location>
        <begin position="538"/>
        <end position="721"/>
    </location>
</feature>
<dbReference type="InterPro" id="IPR027417">
    <property type="entry name" value="P-loop_NTPase"/>
</dbReference>
<dbReference type="PANTHER" id="PTHR23079:SF55">
    <property type="entry name" value="RNA-DIRECTED RNA POLYMERASE"/>
    <property type="match status" value="1"/>
</dbReference>
<dbReference type="Pfam" id="PF26253">
    <property type="entry name" value="RdRP_head"/>
    <property type="match status" value="1"/>
</dbReference>
<dbReference type="PANTHER" id="PTHR23079">
    <property type="entry name" value="RNA-DEPENDENT RNA POLYMERASE"/>
    <property type="match status" value="1"/>
</dbReference>
<dbReference type="InterPro" id="IPR014001">
    <property type="entry name" value="Helicase_ATP-bd"/>
</dbReference>
<evidence type="ECO:0000256" key="7">
    <source>
        <dbReference type="ARBA" id="ARBA00022840"/>
    </source>
</evidence>
<keyword evidence="15" id="KW-1185">Reference proteome</keyword>
<comment type="catalytic activity">
    <reaction evidence="10">
        <text>RNA(n) + a ribonucleoside 5'-triphosphate = RNA(n+1) + diphosphate</text>
        <dbReference type="Rhea" id="RHEA:21248"/>
        <dbReference type="Rhea" id="RHEA-COMP:14527"/>
        <dbReference type="Rhea" id="RHEA-COMP:17342"/>
        <dbReference type="ChEBI" id="CHEBI:33019"/>
        <dbReference type="ChEBI" id="CHEBI:61557"/>
        <dbReference type="ChEBI" id="CHEBI:140395"/>
        <dbReference type="EC" id="2.7.7.48"/>
    </reaction>
</comment>
<evidence type="ECO:0000259" key="13">
    <source>
        <dbReference type="PROSITE" id="PS51194"/>
    </source>
</evidence>
<evidence type="ECO:0000256" key="1">
    <source>
        <dbReference type="ARBA" id="ARBA00005762"/>
    </source>
</evidence>
<keyword evidence="3" id="KW-0696">RNA-directed RNA polymerase</keyword>
<dbReference type="Proteomes" id="UP000053237">
    <property type="component" value="Unassembled WGS sequence"/>
</dbReference>
<evidence type="ECO:0000259" key="12">
    <source>
        <dbReference type="PROSITE" id="PS51192"/>
    </source>
</evidence>
<dbReference type="EMBL" id="CAIX01000091">
    <property type="protein sequence ID" value="CCI45161.1"/>
    <property type="molecule type" value="Genomic_DNA"/>
</dbReference>
<evidence type="ECO:0000256" key="11">
    <source>
        <dbReference type="SAM" id="MobiDB-lite"/>
    </source>
</evidence>
<dbReference type="Pfam" id="PF05183">
    <property type="entry name" value="RdRP"/>
    <property type="match status" value="1"/>
</dbReference>
<evidence type="ECO:0000313" key="15">
    <source>
        <dbReference type="Proteomes" id="UP000053237"/>
    </source>
</evidence>
<comment type="caution">
    <text evidence="14">The sequence shown here is derived from an EMBL/GenBank/DDBJ whole genome shotgun (WGS) entry which is preliminary data.</text>
</comment>
<dbReference type="SMART" id="SM00487">
    <property type="entry name" value="DEXDc"/>
    <property type="match status" value="1"/>
</dbReference>
<keyword evidence="7" id="KW-0067">ATP-binding</keyword>
<evidence type="ECO:0000256" key="2">
    <source>
        <dbReference type="ARBA" id="ARBA00012494"/>
    </source>
</evidence>
<dbReference type="InterPro" id="IPR057596">
    <property type="entry name" value="RDRP_core"/>
</dbReference>
<organism evidence="14 15">
    <name type="scientific">Albugo candida</name>
    <dbReference type="NCBI Taxonomy" id="65357"/>
    <lineage>
        <taxon>Eukaryota</taxon>
        <taxon>Sar</taxon>
        <taxon>Stramenopiles</taxon>
        <taxon>Oomycota</taxon>
        <taxon>Peronosporomycetes</taxon>
        <taxon>Albuginales</taxon>
        <taxon>Albuginaceae</taxon>
        <taxon>Albugo</taxon>
    </lineage>
</organism>
<keyword evidence="8" id="KW-0694">RNA-binding</keyword>